<dbReference type="Proteomes" id="UP001596548">
    <property type="component" value="Unassembled WGS sequence"/>
</dbReference>
<protein>
    <submittedName>
        <fullName evidence="1">SCO2522 family protein</fullName>
    </submittedName>
</protein>
<keyword evidence="2" id="KW-1185">Reference proteome</keyword>
<accession>A0ABW2HL58</accession>
<name>A0ABW2HL58_9ACTN</name>
<proteinExistence type="predicted"/>
<evidence type="ECO:0000313" key="1">
    <source>
        <dbReference type="EMBL" id="MFC7272564.1"/>
    </source>
</evidence>
<organism evidence="1 2">
    <name type="scientific">Paractinoplanes rhizophilus</name>
    <dbReference type="NCBI Taxonomy" id="1416877"/>
    <lineage>
        <taxon>Bacteria</taxon>
        <taxon>Bacillati</taxon>
        <taxon>Actinomycetota</taxon>
        <taxon>Actinomycetes</taxon>
        <taxon>Micromonosporales</taxon>
        <taxon>Micromonosporaceae</taxon>
        <taxon>Paractinoplanes</taxon>
    </lineage>
</organism>
<reference evidence="2" key="1">
    <citation type="journal article" date="2019" name="Int. J. Syst. Evol. Microbiol.">
        <title>The Global Catalogue of Microorganisms (GCM) 10K type strain sequencing project: providing services to taxonomists for standard genome sequencing and annotation.</title>
        <authorList>
            <consortium name="The Broad Institute Genomics Platform"/>
            <consortium name="The Broad Institute Genome Sequencing Center for Infectious Disease"/>
            <person name="Wu L."/>
            <person name="Ma J."/>
        </authorList>
    </citation>
    <scope>NUCLEOTIDE SEQUENCE [LARGE SCALE GENOMIC DNA]</scope>
    <source>
        <strain evidence="2">XZYJT-10</strain>
    </source>
</reference>
<dbReference type="InterPro" id="IPR049747">
    <property type="entry name" value="SCO2522-like"/>
</dbReference>
<dbReference type="NCBIfam" id="NF040566">
    <property type="entry name" value="SCO2522_fam"/>
    <property type="match status" value="1"/>
</dbReference>
<dbReference type="RefSeq" id="WP_378963945.1">
    <property type="nucleotide sequence ID" value="NZ_JBHTBJ010000001.1"/>
</dbReference>
<gene>
    <name evidence="1" type="ORF">ACFQS1_01105</name>
</gene>
<sequence length="314" mass="34339">MTTADDVFTEVSAVPAARSVALSHLSLELGHLYMDDYEQGGQRLREHFRRVAPWARAAAGQVAVARPRISTCFLIDDYFTRFSSPREVVPALVAAARAADLEIDYVARESGCARVGDLDLAAVVQAHIVDEPPEGTTGGRPPVSVSGWLTNGERSPSAAAAAMSAPRPWAPPRESAIRNHSIFVDVELWSVENGERKWSCPFLAAVWQLQRLGLLRHLGEPVAEPVPGRPEELPAAWDEMPAVLRLNPKAAPFRAYRTFNVLDRRFLAIEHAVRTILSQVGVDPLVAGQVLERAGAEGVALPDETVERIDYLFV</sequence>
<evidence type="ECO:0000313" key="2">
    <source>
        <dbReference type="Proteomes" id="UP001596548"/>
    </source>
</evidence>
<comment type="caution">
    <text evidence="1">The sequence shown here is derived from an EMBL/GenBank/DDBJ whole genome shotgun (WGS) entry which is preliminary data.</text>
</comment>
<dbReference type="EMBL" id="JBHTBJ010000001">
    <property type="protein sequence ID" value="MFC7272564.1"/>
    <property type="molecule type" value="Genomic_DNA"/>
</dbReference>